<dbReference type="EMBL" id="BTGU01002478">
    <property type="protein sequence ID" value="GMN19005.1"/>
    <property type="molecule type" value="Genomic_DNA"/>
</dbReference>
<name>A0AA87YQ93_FICCA</name>
<protein>
    <submittedName>
        <fullName evidence="3">Uncharacterized protein</fullName>
    </submittedName>
</protein>
<proteinExistence type="predicted"/>
<evidence type="ECO:0000313" key="4">
    <source>
        <dbReference type="EMBL" id="GMN19026.1"/>
    </source>
</evidence>
<gene>
    <name evidence="2" type="ORF">TIFTF001_042800</name>
    <name evidence="3" type="ORF">TIFTF001_042804</name>
    <name evidence="4" type="ORF">TIFTF001_042805</name>
</gene>
<evidence type="ECO:0000313" key="5">
    <source>
        <dbReference type="Proteomes" id="UP001187192"/>
    </source>
</evidence>
<accession>A0AA87YQ93</accession>
<dbReference type="Proteomes" id="UP001187192">
    <property type="component" value="Unassembled WGS sequence"/>
</dbReference>
<organism evidence="3 5">
    <name type="scientific">Ficus carica</name>
    <name type="common">Common fig</name>
    <dbReference type="NCBI Taxonomy" id="3494"/>
    <lineage>
        <taxon>Eukaryota</taxon>
        <taxon>Viridiplantae</taxon>
        <taxon>Streptophyta</taxon>
        <taxon>Embryophyta</taxon>
        <taxon>Tracheophyta</taxon>
        <taxon>Spermatophyta</taxon>
        <taxon>Magnoliopsida</taxon>
        <taxon>eudicotyledons</taxon>
        <taxon>Gunneridae</taxon>
        <taxon>Pentapetalae</taxon>
        <taxon>rosids</taxon>
        <taxon>fabids</taxon>
        <taxon>Rosales</taxon>
        <taxon>Moraceae</taxon>
        <taxon>Ficeae</taxon>
        <taxon>Ficus</taxon>
    </lineage>
</organism>
<evidence type="ECO:0000313" key="2">
    <source>
        <dbReference type="EMBL" id="GMN19005.1"/>
    </source>
</evidence>
<evidence type="ECO:0000313" key="3">
    <source>
        <dbReference type="EMBL" id="GMN19022.1"/>
    </source>
</evidence>
<keyword evidence="5" id="KW-1185">Reference proteome</keyword>
<dbReference type="AlphaFoldDB" id="A0AA87YQ93"/>
<comment type="caution">
    <text evidence="3">The sequence shown here is derived from an EMBL/GenBank/DDBJ whole genome shotgun (WGS) entry which is preliminary data.</text>
</comment>
<dbReference type="EMBL" id="BTGU01002480">
    <property type="protein sequence ID" value="GMN19026.1"/>
    <property type="molecule type" value="Genomic_DNA"/>
</dbReference>
<sequence length="62" mass="6903">MTGHRPELEVPDQDPLPSQAPNLWFSNHKFRSYDRAPTRNGSARPGPTCRITCLQLTKVGVG</sequence>
<evidence type="ECO:0000256" key="1">
    <source>
        <dbReference type="SAM" id="MobiDB-lite"/>
    </source>
</evidence>
<feature type="region of interest" description="Disordered" evidence="1">
    <location>
        <begin position="1"/>
        <end position="23"/>
    </location>
</feature>
<reference evidence="3" key="1">
    <citation type="submission" date="2023-07" db="EMBL/GenBank/DDBJ databases">
        <title>draft genome sequence of fig (Ficus carica).</title>
        <authorList>
            <person name="Takahashi T."/>
            <person name="Nishimura K."/>
        </authorList>
    </citation>
    <scope>NUCLEOTIDE SEQUENCE</scope>
</reference>
<dbReference type="EMBL" id="BTGU01002479">
    <property type="protein sequence ID" value="GMN19022.1"/>
    <property type="molecule type" value="Genomic_DNA"/>
</dbReference>